<dbReference type="Proteomes" id="UP000195981">
    <property type="component" value="Unassembled WGS sequence"/>
</dbReference>
<gene>
    <name evidence="3" type="ORF">FM110_05695</name>
</gene>
<sequence length="232" mass="25348">MVIAAVFVLRRADLRRDVAARLLPGRSTPWWMLPAAVALLPGSLLVATAISVLLGGDAAQFLPRGGFSFSSGLLPAWFVLAGAAVLEELAWHSYGTGALLTRWSLLRTSIVFGVFWVAWHAPLAGIRGYYQAEVVDEDWATGLNFVVSIFAFVLLMNWVYMRSGRCIGIAVLFHLAANFGNEVLRTDPGTKIIQTAVLAALCAAVLWKDRALFLARPAPRKARHHEPTTTQH</sequence>
<dbReference type="EMBL" id="FWFG01000050">
    <property type="protein sequence ID" value="SLM90841.1"/>
    <property type="molecule type" value="Genomic_DNA"/>
</dbReference>
<feature type="transmembrane region" description="Helical" evidence="1">
    <location>
        <begin position="98"/>
        <end position="119"/>
    </location>
</feature>
<dbReference type="PANTHER" id="PTHR35797">
    <property type="entry name" value="PROTEASE-RELATED"/>
    <property type="match status" value="1"/>
</dbReference>
<reference evidence="3 4" key="1">
    <citation type="submission" date="2017-02" db="EMBL/GenBank/DDBJ databases">
        <authorList>
            <person name="Peterson S.W."/>
        </authorList>
    </citation>
    <scope>NUCLEOTIDE SEQUENCE [LARGE SCALE GENOMIC DNA]</scope>
    <source>
        <strain evidence="3 4">CIP104813</strain>
    </source>
</reference>
<proteinExistence type="predicted"/>
<feature type="transmembrane region" description="Helical" evidence="1">
    <location>
        <begin position="139"/>
        <end position="159"/>
    </location>
</feature>
<protein>
    <submittedName>
        <fullName evidence="3">CAAX amino terminal protease family protein</fullName>
    </submittedName>
</protein>
<keyword evidence="3" id="KW-0378">Hydrolase</keyword>
<dbReference type="AlphaFoldDB" id="A0A1X6WYG7"/>
<keyword evidence="1" id="KW-0472">Membrane</keyword>
<keyword evidence="3" id="KW-0645">Protease</keyword>
<keyword evidence="4" id="KW-1185">Reference proteome</keyword>
<dbReference type="GO" id="GO:0006508">
    <property type="term" value="P:proteolysis"/>
    <property type="evidence" value="ECO:0007669"/>
    <property type="project" value="UniProtKB-KW"/>
</dbReference>
<keyword evidence="1" id="KW-0812">Transmembrane</keyword>
<keyword evidence="1" id="KW-1133">Transmembrane helix</keyword>
<name>A0A1X6WYG7_9MICO</name>
<dbReference type="GO" id="GO:0080120">
    <property type="term" value="P:CAAX-box protein maturation"/>
    <property type="evidence" value="ECO:0007669"/>
    <property type="project" value="UniProtKB-ARBA"/>
</dbReference>
<dbReference type="RefSeq" id="WP_200810181.1">
    <property type="nucleotide sequence ID" value="NZ_FWFG01000050.1"/>
</dbReference>
<evidence type="ECO:0000259" key="2">
    <source>
        <dbReference type="Pfam" id="PF02517"/>
    </source>
</evidence>
<dbReference type="PANTHER" id="PTHR35797:SF1">
    <property type="entry name" value="PROTEASE"/>
    <property type="match status" value="1"/>
</dbReference>
<organism evidence="3 4">
    <name type="scientific">Brachybacterium nesterenkovii</name>
    <dbReference type="NCBI Taxonomy" id="47847"/>
    <lineage>
        <taxon>Bacteria</taxon>
        <taxon>Bacillati</taxon>
        <taxon>Actinomycetota</taxon>
        <taxon>Actinomycetes</taxon>
        <taxon>Micrococcales</taxon>
        <taxon>Dermabacteraceae</taxon>
        <taxon>Brachybacterium</taxon>
    </lineage>
</organism>
<dbReference type="InterPro" id="IPR042150">
    <property type="entry name" value="MmRce1-like"/>
</dbReference>
<feature type="transmembrane region" description="Helical" evidence="1">
    <location>
        <begin position="66"/>
        <end position="86"/>
    </location>
</feature>
<dbReference type="Pfam" id="PF02517">
    <property type="entry name" value="Rce1-like"/>
    <property type="match status" value="1"/>
</dbReference>
<evidence type="ECO:0000256" key="1">
    <source>
        <dbReference type="SAM" id="Phobius"/>
    </source>
</evidence>
<feature type="transmembrane region" description="Helical" evidence="1">
    <location>
        <begin position="30"/>
        <end position="54"/>
    </location>
</feature>
<accession>A0A1X6WYG7</accession>
<evidence type="ECO:0000313" key="4">
    <source>
        <dbReference type="Proteomes" id="UP000195981"/>
    </source>
</evidence>
<dbReference type="InterPro" id="IPR003675">
    <property type="entry name" value="Rce1/LyrA-like_dom"/>
</dbReference>
<evidence type="ECO:0000313" key="3">
    <source>
        <dbReference type="EMBL" id="SLM90841.1"/>
    </source>
</evidence>
<feature type="domain" description="CAAX prenyl protease 2/Lysostaphin resistance protein A-like" evidence="2">
    <location>
        <begin position="73"/>
        <end position="179"/>
    </location>
</feature>
<dbReference type="GO" id="GO:0004175">
    <property type="term" value="F:endopeptidase activity"/>
    <property type="evidence" value="ECO:0007669"/>
    <property type="project" value="UniProtKB-ARBA"/>
</dbReference>